<dbReference type="AlphaFoldDB" id="X1K0H7"/>
<evidence type="ECO:0000313" key="1">
    <source>
        <dbReference type="EMBL" id="GAH87195.1"/>
    </source>
</evidence>
<organism evidence="1">
    <name type="scientific">marine sediment metagenome</name>
    <dbReference type="NCBI Taxonomy" id="412755"/>
    <lineage>
        <taxon>unclassified sequences</taxon>
        <taxon>metagenomes</taxon>
        <taxon>ecological metagenomes</taxon>
    </lineage>
</organism>
<reference evidence="1" key="1">
    <citation type="journal article" date="2014" name="Front. Microbiol.">
        <title>High frequency of phylogenetically diverse reductive dehalogenase-homologous genes in deep subseafloor sedimentary metagenomes.</title>
        <authorList>
            <person name="Kawai M."/>
            <person name="Futagami T."/>
            <person name="Toyoda A."/>
            <person name="Takaki Y."/>
            <person name="Nishi S."/>
            <person name="Hori S."/>
            <person name="Arai W."/>
            <person name="Tsubouchi T."/>
            <person name="Morono Y."/>
            <person name="Uchiyama I."/>
            <person name="Ito T."/>
            <person name="Fujiyama A."/>
            <person name="Inagaki F."/>
            <person name="Takami H."/>
        </authorList>
    </citation>
    <scope>NUCLEOTIDE SEQUENCE</scope>
    <source>
        <strain evidence="1">Expedition CK06-06</strain>
    </source>
</reference>
<gene>
    <name evidence="1" type="ORF">S03H2_58224</name>
</gene>
<protein>
    <submittedName>
        <fullName evidence="1">Uncharacterized protein</fullName>
    </submittedName>
</protein>
<accession>X1K0H7</accession>
<comment type="caution">
    <text evidence="1">The sequence shown here is derived from an EMBL/GenBank/DDBJ whole genome shotgun (WGS) entry which is preliminary data.</text>
</comment>
<name>X1K0H7_9ZZZZ</name>
<sequence length="87" mass="9573">STPLTPDQILSKWTTLASDTSVPASIRVKCLENIARSHGMFIDKVAIKGQFEHTHLDRLSDSELLEQLGQCVQVLSDLSVLALPEKT</sequence>
<feature type="non-terminal residue" evidence="1">
    <location>
        <position position="1"/>
    </location>
</feature>
<proteinExistence type="predicted"/>
<dbReference type="EMBL" id="BARU01037351">
    <property type="protein sequence ID" value="GAH87195.1"/>
    <property type="molecule type" value="Genomic_DNA"/>
</dbReference>